<name>A0A3P3WHB6_9FLAO</name>
<dbReference type="CDD" id="cd09988">
    <property type="entry name" value="Formimidoylglutamase"/>
    <property type="match status" value="1"/>
</dbReference>
<dbReference type="GO" id="GO:0046872">
    <property type="term" value="F:metal ion binding"/>
    <property type="evidence" value="ECO:0007669"/>
    <property type="project" value="InterPro"/>
</dbReference>
<evidence type="ECO:0000313" key="3">
    <source>
        <dbReference type="Proteomes" id="UP000275719"/>
    </source>
</evidence>
<dbReference type="InterPro" id="IPR006035">
    <property type="entry name" value="Ureohydrolase"/>
</dbReference>
<dbReference type="OrthoDB" id="931936at2"/>
<dbReference type="RefSeq" id="WP_125016596.1">
    <property type="nucleotide sequence ID" value="NZ_RQVQ01000002.1"/>
</dbReference>
<dbReference type="GO" id="GO:0016813">
    <property type="term" value="F:hydrolase activity, acting on carbon-nitrogen (but not peptide) bonds, in linear amidines"/>
    <property type="evidence" value="ECO:0007669"/>
    <property type="project" value="UniProtKB-ARBA"/>
</dbReference>
<sequence>MIYDFLKPVSNDIIEFVNALPNHSIGRNTVFHTEDFFPELEGFSFALITVNEIRGNNQPKIDLDFSYIRQQFYSLFPGNWNSKLVDLGQIEAGNSVEDTYFLLKNVVTDLLKNKVIPLVLGGSQDLTYAIYRGYDVLEQMVNFVSIDSKIDVVSDMVNPSESFISRIIMEEPNNLYNFSNIGYQTYYNSQEEIDLIDKMYFEAYRLGEVVNNLQITEPILRDADVVSLDLNSIKSADSGSFSKYNPNGFDGREICALARYSGISDRVSSFGIFNIDNDFKESLLIAQILWYFCEGFNYRMNEYPYISKISYFKYIVPLEEQELIFYKSDRSDRWWIETEVFGDDLSAERKVLFPCSYSDYELALSNIIPERWWRAIKKQLV</sequence>
<evidence type="ECO:0000256" key="1">
    <source>
        <dbReference type="PROSITE-ProRule" id="PRU00742"/>
    </source>
</evidence>
<dbReference type="Proteomes" id="UP000275719">
    <property type="component" value="Unassembled WGS sequence"/>
</dbReference>
<dbReference type="Gene3D" id="3.40.800.10">
    <property type="entry name" value="Ureohydrolase domain"/>
    <property type="match status" value="1"/>
</dbReference>
<accession>A0A3P3WHB6</accession>
<dbReference type="InterPro" id="IPR023696">
    <property type="entry name" value="Ureohydrolase_dom_sf"/>
</dbReference>
<gene>
    <name evidence="2" type="ORF">EG240_01250</name>
</gene>
<dbReference type="AlphaFoldDB" id="A0A3P3WHB6"/>
<protein>
    <submittedName>
        <fullName evidence="2">Arginase</fullName>
    </submittedName>
</protein>
<dbReference type="PROSITE" id="PS51409">
    <property type="entry name" value="ARGINASE_2"/>
    <property type="match status" value="1"/>
</dbReference>
<proteinExistence type="inferred from homology"/>
<comment type="caution">
    <text evidence="2">The sequence shown here is derived from an EMBL/GenBank/DDBJ whole genome shotgun (WGS) entry which is preliminary data.</text>
</comment>
<organism evidence="2 3">
    <name type="scientific">Paenimyroides tangerinum</name>
    <dbReference type="NCBI Taxonomy" id="2488728"/>
    <lineage>
        <taxon>Bacteria</taxon>
        <taxon>Pseudomonadati</taxon>
        <taxon>Bacteroidota</taxon>
        <taxon>Flavobacteriia</taxon>
        <taxon>Flavobacteriales</taxon>
        <taxon>Flavobacteriaceae</taxon>
        <taxon>Paenimyroides</taxon>
    </lineage>
</organism>
<keyword evidence="3" id="KW-1185">Reference proteome</keyword>
<dbReference type="SUPFAM" id="SSF52768">
    <property type="entry name" value="Arginase/deacetylase"/>
    <property type="match status" value="1"/>
</dbReference>
<reference evidence="2 3" key="1">
    <citation type="submission" date="2018-11" db="EMBL/GenBank/DDBJ databases">
        <title>Flavobacterium sp. nov., YIM 102701-2 draft genome.</title>
        <authorList>
            <person name="Li G."/>
            <person name="Jiang Y."/>
        </authorList>
    </citation>
    <scope>NUCLEOTIDE SEQUENCE [LARGE SCALE GENOMIC DNA]</scope>
    <source>
        <strain evidence="2 3">YIM 102701-2</strain>
    </source>
</reference>
<evidence type="ECO:0000313" key="2">
    <source>
        <dbReference type="EMBL" id="RRJ93129.1"/>
    </source>
</evidence>
<comment type="similarity">
    <text evidence="1">Belongs to the arginase family.</text>
</comment>
<dbReference type="EMBL" id="RQVQ01000002">
    <property type="protein sequence ID" value="RRJ93129.1"/>
    <property type="molecule type" value="Genomic_DNA"/>
</dbReference>
<dbReference type="Pfam" id="PF00491">
    <property type="entry name" value="Arginase"/>
    <property type="match status" value="1"/>
</dbReference>